<dbReference type="EMBL" id="LAZR01009677">
    <property type="protein sequence ID" value="KKM71229.1"/>
    <property type="molecule type" value="Genomic_DNA"/>
</dbReference>
<feature type="non-terminal residue" evidence="1">
    <location>
        <position position="1"/>
    </location>
</feature>
<gene>
    <name evidence="1" type="ORF">LCGC14_1432820</name>
</gene>
<name>A0A0F9JN23_9ZZZZ</name>
<sequence length="35" mass="3943">FGKAVDLITEFGCLFGLMDDKLAEENQGDETPEYF</sequence>
<reference evidence="1" key="1">
    <citation type="journal article" date="2015" name="Nature">
        <title>Complex archaea that bridge the gap between prokaryotes and eukaryotes.</title>
        <authorList>
            <person name="Spang A."/>
            <person name="Saw J.H."/>
            <person name="Jorgensen S.L."/>
            <person name="Zaremba-Niedzwiedzka K."/>
            <person name="Martijn J."/>
            <person name="Lind A.E."/>
            <person name="van Eijk R."/>
            <person name="Schleper C."/>
            <person name="Guy L."/>
            <person name="Ettema T.J."/>
        </authorList>
    </citation>
    <scope>NUCLEOTIDE SEQUENCE</scope>
</reference>
<proteinExistence type="predicted"/>
<comment type="caution">
    <text evidence="1">The sequence shown here is derived from an EMBL/GenBank/DDBJ whole genome shotgun (WGS) entry which is preliminary data.</text>
</comment>
<accession>A0A0F9JN23</accession>
<evidence type="ECO:0000313" key="1">
    <source>
        <dbReference type="EMBL" id="KKM71229.1"/>
    </source>
</evidence>
<organism evidence="1">
    <name type="scientific">marine sediment metagenome</name>
    <dbReference type="NCBI Taxonomy" id="412755"/>
    <lineage>
        <taxon>unclassified sequences</taxon>
        <taxon>metagenomes</taxon>
        <taxon>ecological metagenomes</taxon>
    </lineage>
</organism>
<protein>
    <submittedName>
        <fullName evidence="1">Uncharacterized protein</fullName>
    </submittedName>
</protein>
<dbReference type="AlphaFoldDB" id="A0A0F9JN23"/>